<dbReference type="Gene3D" id="3.90.1750.20">
    <property type="entry name" value="Putative Large Serine Recombinase, Chain B, Domain 2"/>
    <property type="match status" value="1"/>
</dbReference>
<evidence type="ECO:0000259" key="2">
    <source>
        <dbReference type="PROSITE" id="PS51737"/>
    </source>
</evidence>
<dbReference type="Pfam" id="PF07508">
    <property type="entry name" value="Recombinase"/>
    <property type="match status" value="1"/>
</dbReference>
<dbReference type="SMART" id="SM00857">
    <property type="entry name" value="Resolvase"/>
    <property type="match status" value="1"/>
</dbReference>
<dbReference type="InterPro" id="IPR050639">
    <property type="entry name" value="SSR_resolvase"/>
</dbReference>
<dbReference type="EMBL" id="JAQLGM010000018">
    <property type="protein sequence ID" value="MDB2000370.1"/>
    <property type="molecule type" value="Genomic_DNA"/>
</dbReference>
<dbReference type="PANTHER" id="PTHR30461:SF23">
    <property type="entry name" value="DNA RECOMBINASE-RELATED"/>
    <property type="match status" value="1"/>
</dbReference>
<comment type="caution">
    <text evidence="3">The sequence shown here is derived from an EMBL/GenBank/DDBJ whole genome shotgun (WGS) entry which is preliminary data.</text>
</comment>
<protein>
    <submittedName>
        <fullName evidence="3">Recombinase family protein</fullName>
    </submittedName>
</protein>
<accession>A0AAW6AS84</accession>
<feature type="domain" description="Recombinase" evidence="2">
    <location>
        <begin position="151"/>
        <end position="315"/>
    </location>
</feature>
<dbReference type="PROSITE" id="PS51737">
    <property type="entry name" value="RECOMBINASE_DNA_BIND"/>
    <property type="match status" value="1"/>
</dbReference>
<gene>
    <name evidence="3" type="ORF">PM006_09170</name>
</gene>
<evidence type="ECO:0000313" key="4">
    <source>
        <dbReference type="Proteomes" id="UP001300871"/>
    </source>
</evidence>
<dbReference type="PANTHER" id="PTHR30461">
    <property type="entry name" value="DNA-INVERTASE FROM LAMBDOID PROPHAGE"/>
    <property type="match status" value="1"/>
</dbReference>
<dbReference type="RefSeq" id="WP_003497035.1">
    <property type="nucleotide sequence ID" value="NZ_JADMOJ010000040.1"/>
</dbReference>
<feature type="domain" description="Resolvase/invertase-type recombinase catalytic" evidence="1">
    <location>
        <begin position="2"/>
        <end position="143"/>
    </location>
</feature>
<reference evidence="3" key="1">
    <citation type="submission" date="2023-01" db="EMBL/GenBank/DDBJ databases">
        <title>Human gut microbiome strain richness.</title>
        <authorList>
            <person name="Chen-Liaw A."/>
        </authorList>
    </citation>
    <scope>NUCLEOTIDE SEQUENCE</scope>
    <source>
        <strain evidence="3">B1_m1001713B170214d0_201011</strain>
    </source>
</reference>
<dbReference type="Proteomes" id="UP001300871">
    <property type="component" value="Unassembled WGS sequence"/>
</dbReference>
<dbReference type="SUPFAM" id="SSF53041">
    <property type="entry name" value="Resolvase-like"/>
    <property type="match status" value="1"/>
</dbReference>
<evidence type="ECO:0000313" key="3">
    <source>
        <dbReference type="EMBL" id="MDB2000370.1"/>
    </source>
</evidence>
<sequence length="501" mass="57421">MFDAVYARQSHFKKDSISIQTQIDMAKKFCTNPVRIYQDPGYSGKNTKRPAYQKLMKDIEKGEISKVVVYKIDRFSRSMNDFVTAYAFLEKHNIEFASVTENFDTATPMGKGMLYIIVVFAQMERERTAERVADNYYARIKEGWWPGGPAPYGYDIVKMDGVNKSILMPNEKMELVKRVFQLYSTPLTSLGEIANALNEEGILPPSGSGLNSWQGLTIQRIVSNPCYVKADISIYSFYKSRGVTIDASKNNNIENFNGEQAALLLGKTNATEDKRTIYNRISTSEVHLSLAKWPGIIESDEFLRCQDKLSSNRQLGKKADGKYTWLSGLMKCNRCKRALKVNAWTNSKGVLNLYLNCTGRVVHACDVKKFPFHVETVEQCVQAELEKILSNCETQQEEPNEDPGIGIALYKIEEEIRNLISVLKSKESSKSIIRYVSEEIDKLERQQKELIEEQEKRRVPIQFEPIVFSELSFDEKKKVAYTYINKIYVDPDEKICIDWKL</sequence>
<organism evidence="3 4">
    <name type="scientific">Clostridium symbiosum</name>
    <name type="common">Bacteroides symbiosus</name>
    <dbReference type="NCBI Taxonomy" id="1512"/>
    <lineage>
        <taxon>Bacteria</taxon>
        <taxon>Bacillati</taxon>
        <taxon>Bacillota</taxon>
        <taxon>Clostridia</taxon>
        <taxon>Lachnospirales</taxon>
        <taxon>Lachnospiraceae</taxon>
        <taxon>Otoolea</taxon>
    </lineage>
</organism>
<dbReference type="GO" id="GO:0000150">
    <property type="term" value="F:DNA strand exchange activity"/>
    <property type="evidence" value="ECO:0007669"/>
    <property type="project" value="InterPro"/>
</dbReference>
<evidence type="ECO:0000259" key="1">
    <source>
        <dbReference type="PROSITE" id="PS51736"/>
    </source>
</evidence>
<dbReference type="AlphaFoldDB" id="A0AAW6AS84"/>
<dbReference type="CDD" id="cd03768">
    <property type="entry name" value="SR_ResInv"/>
    <property type="match status" value="1"/>
</dbReference>
<proteinExistence type="predicted"/>
<dbReference type="InterPro" id="IPR011109">
    <property type="entry name" value="DNA_bind_recombinase_dom"/>
</dbReference>
<dbReference type="Pfam" id="PF00239">
    <property type="entry name" value="Resolvase"/>
    <property type="match status" value="1"/>
</dbReference>
<dbReference type="PROSITE" id="PS51736">
    <property type="entry name" value="RECOMBINASES_3"/>
    <property type="match status" value="1"/>
</dbReference>
<dbReference type="GO" id="GO:0003677">
    <property type="term" value="F:DNA binding"/>
    <property type="evidence" value="ECO:0007669"/>
    <property type="project" value="InterPro"/>
</dbReference>
<name>A0AAW6AS84_CLOSY</name>
<dbReference type="InterPro" id="IPR036162">
    <property type="entry name" value="Resolvase-like_N_sf"/>
</dbReference>
<dbReference type="Gene3D" id="3.40.50.1390">
    <property type="entry name" value="Resolvase, N-terminal catalytic domain"/>
    <property type="match status" value="1"/>
</dbReference>
<dbReference type="InterPro" id="IPR006119">
    <property type="entry name" value="Resolv_N"/>
</dbReference>
<dbReference type="InterPro" id="IPR038109">
    <property type="entry name" value="DNA_bind_recomb_sf"/>
</dbReference>